<dbReference type="SUPFAM" id="SSF88659">
    <property type="entry name" value="Sigma3 and sigma4 domains of RNA polymerase sigma factors"/>
    <property type="match status" value="1"/>
</dbReference>
<dbReference type="HOGENOM" id="CLU_047691_3_3_10"/>
<dbReference type="RefSeq" id="WP_045803345.1">
    <property type="nucleotide sequence ID" value="NZ_CP011071.1"/>
</dbReference>
<dbReference type="NCBIfam" id="TIGR02937">
    <property type="entry name" value="sigma70-ECF"/>
    <property type="match status" value="1"/>
</dbReference>
<evidence type="ECO:0000313" key="7">
    <source>
        <dbReference type="Proteomes" id="UP000032726"/>
    </source>
</evidence>
<dbReference type="PATRIC" id="fig|516051.4.peg.1819"/>
<dbReference type="SUPFAM" id="SSF88946">
    <property type="entry name" value="Sigma2 domain of RNA polymerase sigma factors"/>
    <property type="match status" value="1"/>
</dbReference>
<keyword evidence="3" id="KW-0731">Sigma factor</keyword>
<dbReference type="Pfam" id="PF04542">
    <property type="entry name" value="Sigma70_r2"/>
    <property type="match status" value="1"/>
</dbReference>
<sequence>MPSEKEFINTIKDNEAVLYKATRLYVDNPTDQKDLYQEIVFNLWKGYDSFRGDAQISTWIYRIALNTAILFLKNKKRRGHSVPLDNVVLVEEKYDPVLEERLKILYGKIKELKEVDKGIIFLYLEGKKYDEIATITGLSTSNVGTRMARIKDKLNKKIIKK</sequence>
<dbReference type="InterPro" id="IPR000792">
    <property type="entry name" value="Tscrpt_reg_LuxR_C"/>
</dbReference>
<dbReference type="STRING" id="516051.VC82_1764"/>
<dbReference type="PANTHER" id="PTHR43133">
    <property type="entry name" value="RNA POLYMERASE ECF-TYPE SIGMA FACTO"/>
    <property type="match status" value="1"/>
</dbReference>
<accession>A0A0D5YU04</accession>
<dbReference type="InterPro" id="IPR007627">
    <property type="entry name" value="RNA_pol_sigma70_r2"/>
</dbReference>
<dbReference type="AlphaFoldDB" id="A0A0D5YU04"/>
<evidence type="ECO:0000256" key="3">
    <source>
        <dbReference type="ARBA" id="ARBA00023082"/>
    </source>
</evidence>
<keyword evidence="4" id="KW-0804">Transcription</keyword>
<dbReference type="Gene3D" id="1.10.1740.10">
    <property type="match status" value="1"/>
</dbReference>
<dbReference type="KEGG" id="mlt:VC82_1764"/>
<keyword evidence="7" id="KW-1185">Reference proteome</keyword>
<proteinExistence type="inferred from homology"/>
<dbReference type="InterPro" id="IPR013324">
    <property type="entry name" value="RNA_pol_sigma_r3/r4-like"/>
</dbReference>
<name>A0A0D5YU04_9FLAO</name>
<keyword evidence="2" id="KW-0805">Transcription regulation</keyword>
<dbReference type="InterPro" id="IPR013325">
    <property type="entry name" value="RNA_pol_sigma_r2"/>
</dbReference>
<dbReference type="EMBL" id="CP011071">
    <property type="protein sequence ID" value="AKA35374.1"/>
    <property type="molecule type" value="Genomic_DNA"/>
</dbReference>
<dbReference type="GO" id="GO:0006352">
    <property type="term" value="P:DNA-templated transcription initiation"/>
    <property type="evidence" value="ECO:0007669"/>
    <property type="project" value="InterPro"/>
</dbReference>
<evidence type="ECO:0000256" key="2">
    <source>
        <dbReference type="ARBA" id="ARBA00023015"/>
    </source>
</evidence>
<evidence type="ECO:0000256" key="1">
    <source>
        <dbReference type="ARBA" id="ARBA00010641"/>
    </source>
</evidence>
<evidence type="ECO:0000259" key="5">
    <source>
        <dbReference type="PROSITE" id="PS00622"/>
    </source>
</evidence>
<protein>
    <submittedName>
        <fullName evidence="6">RNA polymerase ECF-type sigma factor</fullName>
    </submittedName>
</protein>
<feature type="domain" description="HTH luxR-type" evidence="5">
    <location>
        <begin position="126"/>
        <end position="153"/>
    </location>
</feature>
<dbReference type="GO" id="GO:0016987">
    <property type="term" value="F:sigma factor activity"/>
    <property type="evidence" value="ECO:0007669"/>
    <property type="project" value="UniProtKB-KW"/>
</dbReference>
<dbReference type="InterPro" id="IPR013249">
    <property type="entry name" value="RNA_pol_sigma70_r4_t2"/>
</dbReference>
<evidence type="ECO:0000256" key="4">
    <source>
        <dbReference type="ARBA" id="ARBA00023163"/>
    </source>
</evidence>
<evidence type="ECO:0000313" key="6">
    <source>
        <dbReference type="EMBL" id="AKA35374.1"/>
    </source>
</evidence>
<dbReference type="PANTHER" id="PTHR43133:SF45">
    <property type="entry name" value="RNA POLYMERASE ECF-TYPE SIGMA FACTOR"/>
    <property type="match status" value="1"/>
</dbReference>
<gene>
    <name evidence="6" type="ORF">VC82_1764</name>
</gene>
<dbReference type="InterPro" id="IPR039425">
    <property type="entry name" value="RNA_pol_sigma-70-like"/>
</dbReference>
<dbReference type="GO" id="GO:0003677">
    <property type="term" value="F:DNA binding"/>
    <property type="evidence" value="ECO:0007669"/>
    <property type="project" value="InterPro"/>
</dbReference>
<organism evidence="6 7">
    <name type="scientific">Flagellimonas lutaonensis</name>
    <dbReference type="NCBI Taxonomy" id="516051"/>
    <lineage>
        <taxon>Bacteria</taxon>
        <taxon>Pseudomonadati</taxon>
        <taxon>Bacteroidota</taxon>
        <taxon>Flavobacteriia</taxon>
        <taxon>Flavobacteriales</taxon>
        <taxon>Flavobacteriaceae</taxon>
        <taxon>Flagellimonas</taxon>
    </lineage>
</organism>
<reference evidence="6 7" key="1">
    <citation type="submission" date="2015-03" db="EMBL/GenBank/DDBJ databases">
        <title>Complete genome sequence of Muricauda lutaonensis CC-HSB-11T, isolated from a coastal hot spring.</title>
        <authorList>
            <person name="Kim K.M."/>
        </authorList>
    </citation>
    <scope>NUCLEOTIDE SEQUENCE [LARGE SCALE GENOMIC DNA]</scope>
    <source>
        <strain evidence="6 7">CC-HSB-11</strain>
    </source>
</reference>
<dbReference type="Pfam" id="PF08281">
    <property type="entry name" value="Sigma70_r4_2"/>
    <property type="match status" value="1"/>
</dbReference>
<dbReference type="InterPro" id="IPR014284">
    <property type="entry name" value="RNA_pol_sigma-70_dom"/>
</dbReference>
<dbReference type="PROSITE" id="PS00622">
    <property type="entry name" value="HTH_LUXR_1"/>
    <property type="match status" value="1"/>
</dbReference>
<comment type="similarity">
    <text evidence="1">Belongs to the sigma-70 factor family. ECF subfamily.</text>
</comment>
<dbReference type="OrthoDB" id="9780326at2"/>
<dbReference type="InterPro" id="IPR036388">
    <property type="entry name" value="WH-like_DNA-bd_sf"/>
</dbReference>
<dbReference type="Gene3D" id="1.10.10.10">
    <property type="entry name" value="Winged helix-like DNA-binding domain superfamily/Winged helix DNA-binding domain"/>
    <property type="match status" value="1"/>
</dbReference>
<dbReference type="Proteomes" id="UP000032726">
    <property type="component" value="Chromosome"/>
</dbReference>